<accession>A0A9P6JML2</accession>
<organism evidence="2 3">
    <name type="scientific">Crepidotus variabilis</name>
    <dbReference type="NCBI Taxonomy" id="179855"/>
    <lineage>
        <taxon>Eukaryota</taxon>
        <taxon>Fungi</taxon>
        <taxon>Dikarya</taxon>
        <taxon>Basidiomycota</taxon>
        <taxon>Agaricomycotina</taxon>
        <taxon>Agaricomycetes</taxon>
        <taxon>Agaricomycetidae</taxon>
        <taxon>Agaricales</taxon>
        <taxon>Agaricineae</taxon>
        <taxon>Crepidotaceae</taxon>
        <taxon>Crepidotus</taxon>
    </lineage>
</organism>
<keyword evidence="3" id="KW-1185">Reference proteome</keyword>
<dbReference type="Proteomes" id="UP000807306">
    <property type="component" value="Unassembled WGS sequence"/>
</dbReference>
<protein>
    <recommendedName>
        <fullName evidence="4">Secreted protein</fullName>
    </recommendedName>
</protein>
<feature type="chain" id="PRO_5040281225" description="Secreted protein" evidence="1">
    <location>
        <begin position="19"/>
        <end position="94"/>
    </location>
</feature>
<evidence type="ECO:0008006" key="4">
    <source>
        <dbReference type="Google" id="ProtNLM"/>
    </source>
</evidence>
<feature type="signal peptide" evidence="1">
    <location>
        <begin position="1"/>
        <end position="18"/>
    </location>
</feature>
<evidence type="ECO:0000256" key="1">
    <source>
        <dbReference type="SAM" id="SignalP"/>
    </source>
</evidence>
<proteinExistence type="predicted"/>
<name>A0A9P6JML2_9AGAR</name>
<dbReference type="AlphaFoldDB" id="A0A9P6JML2"/>
<keyword evidence="1" id="KW-0732">Signal</keyword>
<sequence length="94" mass="11022">MSIGWVLIDLFMWYGCLTRGSGKVRCVGIMLEIRDIFRQRSIFVSWVFRSSLWYELSYLKRWASLGLVNRCVHDGPVRILGNRPASVKNLTRRN</sequence>
<gene>
    <name evidence="2" type="ORF">CPB83DRAFT_507843</name>
</gene>
<dbReference type="EMBL" id="MU157877">
    <property type="protein sequence ID" value="KAF9525948.1"/>
    <property type="molecule type" value="Genomic_DNA"/>
</dbReference>
<evidence type="ECO:0000313" key="2">
    <source>
        <dbReference type="EMBL" id="KAF9525948.1"/>
    </source>
</evidence>
<reference evidence="2" key="1">
    <citation type="submission" date="2020-11" db="EMBL/GenBank/DDBJ databases">
        <authorList>
            <consortium name="DOE Joint Genome Institute"/>
            <person name="Ahrendt S."/>
            <person name="Riley R."/>
            <person name="Andreopoulos W."/>
            <person name="Labutti K."/>
            <person name="Pangilinan J."/>
            <person name="Ruiz-Duenas F.J."/>
            <person name="Barrasa J.M."/>
            <person name="Sanchez-Garcia M."/>
            <person name="Camarero S."/>
            <person name="Miyauchi S."/>
            <person name="Serrano A."/>
            <person name="Linde D."/>
            <person name="Babiker R."/>
            <person name="Drula E."/>
            <person name="Ayuso-Fernandez I."/>
            <person name="Pacheco R."/>
            <person name="Padilla G."/>
            <person name="Ferreira P."/>
            <person name="Barriuso J."/>
            <person name="Kellner H."/>
            <person name="Castanera R."/>
            <person name="Alfaro M."/>
            <person name="Ramirez L."/>
            <person name="Pisabarro A.G."/>
            <person name="Kuo A."/>
            <person name="Tritt A."/>
            <person name="Lipzen A."/>
            <person name="He G."/>
            <person name="Yan M."/>
            <person name="Ng V."/>
            <person name="Cullen D."/>
            <person name="Martin F."/>
            <person name="Rosso M.-N."/>
            <person name="Henrissat B."/>
            <person name="Hibbett D."/>
            <person name="Martinez A.T."/>
            <person name="Grigoriev I.V."/>
        </authorList>
    </citation>
    <scope>NUCLEOTIDE SEQUENCE</scope>
    <source>
        <strain evidence="2">CBS 506.95</strain>
    </source>
</reference>
<evidence type="ECO:0000313" key="3">
    <source>
        <dbReference type="Proteomes" id="UP000807306"/>
    </source>
</evidence>
<comment type="caution">
    <text evidence="2">The sequence shown here is derived from an EMBL/GenBank/DDBJ whole genome shotgun (WGS) entry which is preliminary data.</text>
</comment>